<evidence type="ECO:0000256" key="1">
    <source>
        <dbReference type="ARBA" id="ARBA00004123"/>
    </source>
</evidence>
<feature type="repeat" description="WD" evidence="5">
    <location>
        <begin position="268"/>
        <end position="294"/>
    </location>
</feature>
<dbReference type="Gene3D" id="2.130.10.10">
    <property type="entry name" value="YVTN repeat-like/Quinoprotein amine dehydrogenase"/>
    <property type="match status" value="2"/>
</dbReference>
<dbReference type="PANTHER" id="PTHR22836">
    <property type="entry name" value="WD40 REPEAT PROTEIN"/>
    <property type="match status" value="1"/>
</dbReference>
<keyword evidence="2 5" id="KW-0853">WD repeat</keyword>
<feature type="region of interest" description="Disordered" evidence="6">
    <location>
        <begin position="606"/>
        <end position="1203"/>
    </location>
</feature>
<comment type="subcellular location">
    <subcellularLocation>
        <location evidence="1">Nucleus</location>
    </subcellularLocation>
</comment>
<accession>A0AAV3ZKA8</accession>
<feature type="compositionally biased region" description="Low complexity" evidence="6">
    <location>
        <begin position="715"/>
        <end position="726"/>
    </location>
</feature>
<evidence type="ECO:0000313" key="7">
    <source>
        <dbReference type="EMBL" id="GFN96094.1"/>
    </source>
</evidence>
<sequence length="1279" mass="138625">MAGTAVAVPIASASQQPQFSATAPSVGFQAARSGPFTAEHGSRGPRPFHKPYQFRPRYPMNKGGEDDSGMYDGKRMRKAIHRKTVDYNPSVIKYIQNRVWQRDRRDEHRLQPDSLYSMDLVPPSALLEDPLNCVNTKFVRTSTNKFRCPIFCLTWTPEGRRLVTGASSGEFTLWNGLTFNFETILQAHETAVRAMRWSHSDGWMVTADHAGYIKYWQSNMNNVKMFQAHKEPIRSISFCPTDSKFASCSDDGTVRVWDFMRCHEERILRGHGADVRCVDWHPQKSLLASGSKDNQQPVKLWDPRTGNSLATIHAHKHTVMDLKWHKNGNWMLTASRDHLLKLFDIRNLKEELQTFKGHKREATAIGWHPIHEGLFASGSADGALMFWMVGCDLEVGGMEQAHEGMVWSLAWHPVGHILASGSNDHATKFWTRNRPGDEMRDKYNLNLLPMGMVDQDATDSAEAESAVPNLPGMGLEHGVAEHLQVKEEKDENELPSIPGLNWEEDSIFLKAEERAANKKVPYARPVPKIFEQAWSGEIDIEQIKKEQQEKQQQQQAKQAPTFSQPTLLLAQQMLGAALTGALRQQLAGLPGAQMLLRPGGPLMLGQPFMGPLQPTGSGSGGPMLLFPGGPGMPPRPQGLPQMMPGGGQQPQPGNNNSGPPEESGADNNKTSNNSTGLSTGGSSDDQNSQVEASKGSFKHPNSNTGDVPQKVSMEQGGPQASGPPQGTMQFDGSQSSTESQIRGPLAGQGVGPPKDEISSQLQSLRSGFPQGHKVGPPGPPQGQVGGPPEVPMSNPPQGPIGGTHPSHMGHPSQGPMGGPPPSQMSGPPQGHMTGPPQSQMGHPPPSHVGGPPQGPIGGPPQGPRGGPPQGPRSAPSQGPRAVAPQVQMGGPPQGPMGGIQMRRHPVPVGQQQGPRPQRLPFQGQGPPADYSRASESEQMDTDERYRPNIHRPQSSDMDQDFRGPPVYNGPAAAFSGEDQDLRQQGPPPPHHQQRFKPGPPRHPTTPAGQYEDYGDTDDRMGDTGDYDYRTEGPSRGARGRAPYRAGFASRRGGYSNYDSSNAGVEYDESGEFDNGQNWNYGDQGNGYNEEYYEDYNGYGEEAGYEETQERAAPPPPGRKRAWEDGPGQDRGRGRARGWGRGDAGDSWGRGQRGGFRGGRGGAARGGFRGRGVPWHRGPGGDRGGGRGRGGHRGGQLGHSPKTAAPSSLCYSANDSFNTGSWVTVQKQLHPLVYAIVGMTPLMQAVGSVQKQLHPLVYAIVGMTPLMQAVGSQSKNSCIL</sequence>
<feature type="compositionally biased region" description="Low complexity" evidence="6">
    <location>
        <begin position="1079"/>
        <end position="1101"/>
    </location>
</feature>
<dbReference type="FunFam" id="2.130.10.10:FF:000237">
    <property type="entry name" value="Flowering time control protein FY"/>
    <property type="match status" value="1"/>
</dbReference>
<feature type="compositionally biased region" description="Low complexity" evidence="6">
    <location>
        <begin position="871"/>
        <end position="890"/>
    </location>
</feature>
<evidence type="ECO:0000256" key="4">
    <source>
        <dbReference type="ARBA" id="ARBA00023242"/>
    </source>
</evidence>
<evidence type="ECO:0000256" key="5">
    <source>
        <dbReference type="PROSITE-ProRule" id="PRU00221"/>
    </source>
</evidence>
<feature type="repeat" description="WD" evidence="5">
    <location>
        <begin position="312"/>
        <end position="353"/>
    </location>
</feature>
<feature type="compositionally biased region" description="Low complexity" evidence="6">
    <location>
        <begin position="667"/>
        <end position="683"/>
    </location>
</feature>
<evidence type="ECO:0000256" key="6">
    <source>
        <dbReference type="SAM" id="MobiDB-lite"/>
    </source>
</evidence>
<dbReference type="Proteomes" id="UP000735302">
    <property type="component" value="Unassembled WGS sequence"/>
</dbReference>
<feature type="region of interest" description="Disordered" evidence="6">
    <location>
        <begin position="32"/>
        <end position="72"/>
    </location>
</feature>
<dbReference type="PROSITE" id="PS50082">
    <property type="entry name" value="WD_REPEATS_2"/>
    <property type="match status" value="7"/>
</dbReference>
<name>A0AAV3ZKA8_9GAST</name>
<feature type="repeat" description="WD" evidence="5">
    <location>
        <begin position="355"/>
        <end position="387"/>
    </location>
</feature>
<dbReference type="CDD" id="cd00200">
    <property type="entry name" value="WD40"/>
    <property type="match status" value="1"/>
</dbReference>
<feature type="repeat" description="WD" evidence="5">
    <location>
        <begin position="150"/>
        <end position="175"/>
    </location>
</feature>
<feature type="compositionally biased region" description="Low complexity" evidence="6">
    <location>
        <begin position="1033"/>
        <end position="1048"/>
    </location>
</feature>
<dbReference type="InterPro" id="IPR045245">
    <property type="entry name" value="Pfs2-like"/>
</dbReference>
<dbReference type="PANTHER" id="PTHR22836:SF0">
    <property type="entry name" value="PRE-MRNA 3' END PROCESSING PROTEIN WDR33"/>
    <property type="match status" value="1"/>
</dbReference>
<organism evidence="7 8">
    <name type="scientific">Plakobranchus ocellatus</name>
    <dbReference type="NCBI Taxonomy" id="259542"/>
    <lineage>
        <taxon>Eukaryota</taxon>
        <taxon>Metazoa</taxon>
        <taxon>Spiralia</taxon>
        <taxon>Lophotrochozoa</taxon>
        <taxon>Mollusca</taxon>
        <taxon>Gastropoda</taxon>
        <taxon>Heterobranchia</taxon>
        <taxon>Euthyneura</taxon>
        <taxon>Panpulmonata</taxon>
        <taxon>Sacoglossa</taxon>
        <taxon>Placobranchoidea</taxon>
        <taxon>Plakobranchidae</taxon>
        <taxon>Plakobranchus</taxon>
    </lineage>
</organism>
<keyword evidence="8" id="KW-1185">Reference proteome</keyword>
<dbReference type="InterPro" id="IPR036322">
    <property type="entry name" value="WD40_repeat_dom_sf"/>
</dbReference>
<feature type="compositionally biased region" description="Low complexity" evidence="6">
    <location>
        <begin position="906"/>
        <end position="927"/>
    </location>
</feature>
<evidence type="ECO:0000313" key="8">
    <source>
        <dbReference type="Proteomes" id="UP000735302"/>
    </source>
</evidence>
<proteinExistence type="predicted"/>
<feature type="compositionally biased region" description="Basic and acidic residues" evidence="6">
    <location>
        <begin position="1120"/>
        <end position="1132"/>
    </location>
</feature>
<feature type="compositionally biased region" description="Basic and acidic residues" evidence="6">
    <location>
        <begin position="1016"/>
        <end position="1032"/>
    </location>
</feature>
<dbReference type="GO" id="GO:0005847">
    <property type="term" value="C:mRNA cleavage and polyadenylation specificity factor complex"/>
    <property type="evidence" value="ECO:0007669"/>
    <property type="project" value="TreeGrafter"/>
</dbReference>
<evidence type="ECO:0000256" key="3">
    <source>
        <dbReference type="ARBA" id="ARBA00022737"/>
    </source>
</evidence>
<feature type="repeat" description="WD" evidence="5">
    <location>
        <begin position="185"/>
        <end position="217"/>
    </location>
</feature>
<feature type="repeat" description="WD" evidence="5">
    <location>
        <begin position="226"/>
        <end position="258"/>
    </location>
</feature>
<comment type="caution">
    <text evidence="7">The sequence shown here is derived from an EMBL/GenBank/DDBJ whole genome shotgun (WGS) entry which is preliminary data.</text>
</comment>
<keyword evidence="3" id="KW-0677">Repeat</keyword>
<feature type="compositionally biased region" description="Gly residues" evidence="6">
    <location>
        <begin position="1150"/>
        <end position="1169"/>
    </location>
</feature>
<dbReference type="Pfam" id="PF00400">
    <property type="entry name" value="WD40"/>
    <property type="match status" value="6"/>
</dbReference>
<dbReference type="FunFam" id="2.130.10.10:FF:000963">
    <property type="entry name" value="AGAP001362-PA-like protein"/>
    <property type="match status" value="1"/>
</dbReference>
<feature type="compositionally biased region" description="Pro residues" evidence="6">
    <location>
        <begin position="788"/>
        <end position="798"/>
    </location>
</feature>
<evidence type="ECO:0000256" key="2">
    <source>
        <dbReference type="ARBA" id="ARBA00022574"/>
    </source>
</evidence>
<reference evidence="7 8" key="1">
    <citation type="journal article" date="2021" name="Elife">
        <title>Chloroplast acquisition without the gene transfer in kleptoplastic sea slugs, Plakobranchus ocellatus.</title>
        <authorList>
            <person name="Maeda T."/>
            <person name="Takahashi S."/>
            <person name="Yoshida T."/>
            <person name="Shimamura S."/>
            <person name="Takaki Y."/>
            <person name="Nagai Y."/>
            <person name="Toyoda A."/>
            <person name="Suzuki Y."/>
            <person name="Arimoto A."/>
            <person name="Ishii H."/>
            <person name="Satoh N."/>
            <person name="Nishiyama T."/>
            <person name="Hasebe M."/>
            <person name="Maruyama T."/>
            <person name="Minagawa J."/>
            <person name="Obokata J."/>
            <person name="Shigenobu S."/>
        </authorList>
    </citation>
    <scope>NUCLEOTIDE SEQUENCE [LARGE SCALE GENOMIC DNA]</scope>
</reference>
<dbReference type="GO" id="GO:0031124">
    <property type="term" value="P:mRNA 3'-end processing"/>
    <property type="evidence" value="ECO:0007669"/>
    <property type="project" value="InterPro"/>
</dbReference>
<dbReference type="PROSITE" id="PS50294">
    <property type="entry name" value="WD_REPEATS_REGION"/>
    <property type="match status" value="4"/>
</dbReference>
<dbReference type="SMART" id="SM00320">
    <property type="entry name" value="WD40"/>
    <property type="match status" value="7"/>
</dbReference>
<dbReference type="AlphaFoldDB" id="A0AAV3ZKA8"/>
<feature type="compositionally biased region" description="Low complexity" evidence="6">
    <location>
        <begin position="638"/>
        <end position="660"/>
    </location>
</feature>
<feature type="compositionally biased region" description="Polar residues" evidence="6">
    <location>
        <begin position="727"/>
        <end position="740"/>
    </location>
</feature>
<dbReference type="InterPro" id="IPR015943">
    <property type="entry name" value="WD40/YVTN_repeat-like_dom_sf"/>
</dbReference>
<dbReference type="EMBL" id="BLXT01002641">
    <property type="protein sequence ID" value="GFN96094.1"/>
    <property type="molecule type" value="Genomic_DNA"/>
</dbReference>
<protein>
    <submittedName>
        <fullName evidence="7">Pre-mRNA 3' end processing protein wdr33</fullName>
    </submittedName>
</protein>
<dbReference type="InterPro" id="IPR001680">
    <property type="entry name" value="WD40_rpt"/>
</dbReference>
<dbReference type="SUPFAM" id="SSF50978">
    <property type="entry name" value="WD40 repeat-like"/>
    <property type="match status" value="1"/>
</dbReference>
<gene>
    <name evidence="7" type="ORF">PoB_002260000</name>
</gene>
<keyword evidence="4" id="KW-0539">Nucleus</keyword>
<feature type="repeat" description="WD" evidence="5">
    <location>
        <begin position="399"/>
        <end position="430"/>
    </location>
</feature>
<feature type="compositionally biased region" description="Pro residues" evidence="6">
    <location>
        <begin position="842"/>
        <end position="870"/>
    </location>
</feature>